<reference evidence="1 2" key="1">
    <citation type="submission" date="2016-07" db="EMBL/GenBank/DDBJ databases">
        <title>Pervasive Adenine N6-methylation of Active Genes in Fungi.</title>
        <authorList>
            <consortium name="DOE Joint Genome Institute"/>
            <person name="Mondo S.J."/>
            <person name="Dannebaum R.O."/>
            <person name="Kuo R.C."/>
            <person name="Labutti K."/>
            <person name="Haridas S."/>
            <person name="Kuo A."/>
            <person name="Salamov A."/>
            <person name="Ahrendt S.R."/>
            <person name="Lipzen A."/>
            <person name="Sullivan W."/>
            <person name="Andreopoulos W.B."/>
            <person name="Clum A."/>
            <person name="Lindquist E."/>
            <person name="Daum C."/>
            <person name="Ramamoorthy G.K."/>
            <person name="Gryganskyi A."/>
            <person name="Culley D."/>
            <person name="Magnuson J.K."/>
            <person name="James T.Y."/>
            <person name="O'Malley M.A."/>
            <person name="Stajich J.E."/>
            <person name="Spatafora J.W."/>
            <person name="Visel A."/>
            <person name="Grigoriev I.V."/>
        </authorList>
    </citation>
    <scope>NUCLEOTIDE SEQUENCE [LARGE SCALE GENOMIC DNA]</scope>
    <source>
        <strain evidence="1 2">CBS 129021</strain>
    </source>
</reference>
<dbReference type="GeneID" id="63774673"/>
<dbReference type="RefSeq" id="XP_040715141.1">
    <property type="nucleotide sequence ID" value="XM_040858461.1"/>
</dbReference>
<keyword evidence="2" id="KW-1185">Reference proteome</keyword>
<comment type="caution">
    <text evidence="1">The sequence shown here is derived from an EMBL/GenBank/DDBJ whole genome shotgun (WGS) entry which is preliminary data.</text>
</comment>
<dbReference type="AlphaFoldDB" id="A0A1Y2DWK3"/>
<sequence length="146" mass="16455">MARFFLSVEKTAEIIAACNKRGVSVTAAFYTALATTSQPIQAEHGPKGRYVMSFHHFEARPWFKQTIDTRNFLGLDPHAILPFALDMGEDKRSFRDLAFDANKFFKSYQTEFAADATGLDFINDLLRSFLRPETPAPNLPIFSVSV</sequence>
<proteinExistence type="predicted"/>
<protein>
    <submittedName>
        <fullName evidence="1">Uncharacterized protein</fullName>
    </submittedName>
</protein>
<dbReference type="EMBL" id="MCFJ01000008">
    <property type="protein sequence ID" value="ORY63484.1"/>
    <property type="molecule type" value="Genomic_DNA"/>
</dbReference>
<gene>
    <name evidence="1" type="ORF">BCR38DRAFT_410398</name>
</gene>
<organism evidence="1 2">
    <name type="scientific">Pseudomassariella vexata</name>
    <dbReference type="NCBI Taxonomy" id="1141098"/>
    <lineage>
        <taxon>Eukaryota</taxon>
        <taxon>Fungi</taxon>
        <taxon>Dikarya</taxon>
        <taxon>Ascomycota</taxon>
        <taxon>Pezizomycotina</taxon>
        <taxon>Sordariomycetes</taxon>
        <taxon>Xylariomycetidae</taxon>
        <taxon>Amphisphaeriales</taxon>
        <taxon>Pseudomassariaceae</taxon>
        <taxon>Pseudomassariella</taxon>
    </lineage>
</organism>
<dbReference type="InParanoid" id="A0A1Y2DWK3"/>
<evidence type="ECO:0000313" key="1">
    <source>
        <dbReference type="EMBL" id="ORY63484.1"/>
    </source>
</evidence>
<accession>A0A1Y2DWK3</accession>
<name>A0A1Y2DWK3_9PEZI</name>
<dbReference type="STRING" id="1141098.A0A1Y2DWK3"/>
<evidence type="ECO:0000313" key="2">
    <source>
        <dbReference type="Proteomes" id="UP000193689"/>
    </source>
</evidence>
<dbReference type="Proteomes" id="UP000193689">
    <property type="component" value="Unassembled WGS sequence"/>
</dbReference>
<dbReference type="OrthoDB" id="2548233at2759"/>